<feature type="region of interest" description="Disordered" evidence="1">
    <location>
        <begin position="235"/>
        <end position="305"/>
    </location>
</feature>
<protein>
    <submittedName>
        <fullName evidence="3">Secreted protein</fullName>
    </submittedName>
</protein>
<evidence type="ECO:0000256" key="2">
    <source>
        <dbReference type="SAM" id="SignalP"/>
    </source>
</evidence>
<dbReference type="Proteomes" id="UP000002139">
    <property type="component" value="Chromosome"/>
</dbReference>
<proteinExistence type="predicted"/>
<feature type="compositionally biased region" description="Polar residues" evidence="1">
    <location>
        <begin position="261"/>
        <end position="275"/>
    </location>
</feature>
<organism evidence="3 4">
    <name type="scientific">Sorangium cellulosum (strain So ce56)</name>
    <name type="common">Polyangium cellulosum (strain So ce56)</name>
    <dbReference type="NCBI Taxonomy" id="448385"/>
    <lineage>
        <taxon>Bacteria</taxon>
        <taxon>Pseudomonadati</taxon>
        <taxon>Myxococcota</taxon>
        <taxon>Polyangia</taxon>
        <taxon>Polyangiales</taxon>
        <taxon>Polyangiaceae</taxon>
        <taxon>Sorangium</taxon>
    </lineage>
</organism>
<dbReference type="HOGENOM" id="CLU_053138_1_0_7"/>
<dbReference type="KEGG" id="scl:sce0745"/>
<dbReference type="SUPFAM" id="SSF56436">
    <property type="entry name" value="C-type lectin-like"/>
    <property type="match status" value="1"/>
</dbReference>
<name>A9ENU5_SORC5</name>
<dbReference type="EMBL" id="AM746676">
    <property type="protein sequence ID" value="CAN90902.1"/>
    <property type="molecule type" value="Genomic_DNA"/>
</dbReference>
<evidence type="ECO:0000313" key="3">
    <source>
        <dbReference type="EMBL" id="CAN90902.1"/>
    </source>
</evidence>
<evidence type="ECO:0000256" key="1">
    <source>
        <dbReference type="SAM" id="MobiDB-lite"/>
    </source>
</evidence>
<feature type="compositionally biased region" description="Basic and acidic residues" evidence="1">
    <location>
        <begin position="281"/>
        <end position="290"/>
    </location>
</feature>
<evidence type="ECO:0000313" key="4">
    <source>
        <dbReference type="Proteomes" id="UP000002139"/>
    </source>
</evidence>
<reference evidence="3 4" key="1">
    <citation type="journal article" date="2007" name="Nat. Biotechnol.">
        <title>Complete genome sequence of the myxobacterium Sorangium cellulosum.</title>
        <authorList>
            <person name="Schneiker S."/>
            <person name="Perlova O."/>
            <person name="Kaiser O."/>
            <person name="Gerth K."/>
            <person name="Alici A."/>
            <person name="Altmeyer M.O."/>
            <person name="Bartels D."/>
            <person name="Bekel T."/>
            <person name="Beyer S."/>
            <person name="Bode E."/>
            <person name="Bode H.B."/>
            <person name="Bolten C.J."/>
            <person name="Choudhuri J.V."/>
            <person name="Doss S."/>
            <person name="Elnakady Y.A."/>
            <person name="Frank B."/>
            <person name="Gaigalat L."/>
            <person name="Goesmann A."/>
            <person name="Groeger C."/>
            <person name="Gross F."/>
            <person name="Jelsbak L."/>
            <person name="Jelsbak L."/>
            <person name="Kalinowski J."/>
            <person name="Kegler C."/>
            <person name="Knauber T."/>
            <person name="Konietzny S."/>
            <person name="Kopp M."/>
            <person name="Krause L."/>
            <person name="Krug D."/>
            <person name="Linke B."/>
            <person name="Mahmud T."/>
            <person name="Martinez-Arias R."/>
            <person name="McHardy A.C."/>
            <person name="Merai M."/>
            <person name="Meyer F."/>
            <person name="Mormann S."/>
            <person name="Munoz-Dorado J."/>
            <person name="Perez J."/>
            <person name="Pradella S."/>
            <person name="Rachid S."/>
            <person name="Raddatz G."/>
            <person name="Rosenau F."/>
            <person name="Rueckert C."/>
            <person name="Sasse F."/>
            <person name="Scharfe M."/>
            <person name="Schuster S.C."/>
            <person name="Suen G."/>
            <person name="Treuner-Lange A."/>
            <person name="Velicer G.J."/>
            <person name="Vorholter F.-J."/>
            <person name="Weissman K.J."/>
            <person name="Welch R.D."/>
            <person name="Wenzel S.C."/>
            <person name="Whitworth D.E."/>
            <person name="Wilhelm S."/>
            <person name="Wittmann C."/>
            <person name="Bloecker H."/>
            <person name="Puehler A."/>
            <person name="Mueller R."/>
        </authorList>
    </citation>
    <scope>NUCLEOTIDE SEQUENCE [LARGE SCALE GENOMIC DNA]</scope>
    <source>
        <strain evidence="4">So ce56</strain>
    </source>
</reference>
<dbReference type="STRING" id="448385.sce0745"/>
<feature type="signal peptide" evidence="2">
    <location>
        <begin position="1"/>
        <end position="23"/>
    </location>
</feature>
<dbReference type="eggNOG" id="ENOG502ZBM7">
    <property type="taxonomic scope" value="Bacteria"/>
</dbReference>
<dbReference type="AlphaFoldDB" id="A9ENU5"/>
<keyword evidence="4" id="KW-1185">Reference proteome</keyword>
<feature type="chain" id="PRO_5002738411" evidence="2">
    <location>
        <begin position="24"/>
        <end position="360"/>
    </location>
</feature>
<gene>
    <name evidence="3" type="ordered locus">sce0745</name>
</gene>
<keyword evidence="2" id="KW-0732">Signal</keyword>
<sequence length="360" mass="35727">MTRTYRHLMLPLTLALFSHVVGCSGSDSEADASSDGSTSASSTSGGSTTSSTSGGTTSSTSGGGTTSSTSGGDTTSSTSSGDTTSSTSSGDTTSSTSSGDTTSSTSSGDTTSSTSSGGTTEKFSFFVTSLAAMRELSGSQDGFGGDLRFGETGPGAGLRGADKICATIAEKSLPGAGSKTWRAFLSATAGEDGKQVNAIDRIGEGPWYDRLGRLVANEKAELLNTRPSAADAAIKNDLPNEDGVPNHQPDPAQPEVDNHDTLTGSNPQGQLQGANATCKDWTAKTGDRSEGTPQVGHSWPRGTGGGPGGGLNFAHWITTHNAPGCAPGVNLVDAGGPAPGSNTVGGGGGYGGIYCFALTP</sequence>
<dbReference type="InterPro" id="IPR016187">
    <property type="entry name" value="CTDL_fold"/>
</dbReference>
<feature type="region of interest" description="Disordered" evidence="1">
    <location>
        <begin position="25"/>
        <end position="118"/>
    </location>
</feature>
<accession>A9ENU5</accession>